<feature type="domain" description="HTH lacI-type" evidence="5">
    <location>
        <begin position="3"/>
        <end position="57"/>
    </location>
</feature>
<dbReference type="PANTHER" id="PTHR30146">
    <property type="entry name" value="LACI-RELATED TRANSCRIPTIONAL REPRESSOR"/>
    <property type="match status" value="1"/>
</dbReference>
<dbReference type="Gene3D" id="3.40.50.2300">
    <property type="match status" value="2"/>
</dbReference>
<keyword evidence="7" id="KW-1185">Reference proteome</keyword>
<dbReference type="InterPro" id="IPR028082">
    <property type="entry name" value="Peripla_BP_I"/>
</dbReference>
<dbReference type="SUPFAM" id="SSF47413">
    <property type="entry name" value="lambda repressor-like DNA-binding domains"/>
    <property type="match status" value="1"/>
</dbReference>
<organism evidence="6 7">
    <name type="scientific">Alteracholeplasma palmae (strain ATCC 49389 / J233)</name>
    <name type="common">Acholeplasma palmae</name>
    <dbReference type="NCBI Taxonomy" id="1318466"/>
    <lineage>
        <taxon>Bacteria</taxon>
        <taxon>Bacillati</taxon>
        <taxon>Mycoplasmatota</taxon>
        <taxon>Mollicutes</taxon>
        <taxon>Acholeplasmatales</taxon>
        <taxon>Acholeplasmataceae</taxon>
        <taxon>Acholeplasma</taxon>
    </lineage>
</organism>
<dbReference type="CDD" id="cd01536">
    <property type="entry name" value="PBP1_ABC_sugar_binding-like"/>
    <property type="match status" value="1"/>
</dbReference>
<proteinExistence type="predicted"/>
<evidence type="ECO:0000313" key="7">
    <source>
        <dbReference type="Proteomes" id="UP000032740"/>
    </source>
</evidence>
<dbReference type="PANTHER" id="PTHR30146:SF144">
    <property type="entry name" value="LACI-FAMILY TRANSCRIPTION REGULATOR"/>
    <property type="match status" value="1"/>
</dbReference>
<evidence type="ECO:0000259" key="5">
    <source>
        <dbReference type="PROSITE" id="PS50932"/>
    </source>
</evidence>
<dbReference type="InterPro" id="IPR010982">
    <property type="entry name" value="Lambda_DNA-bd_dom_sf"/>
</dbReference>
<dbReference type="Pfam" id="PF00356">
    <property type="entry name" value="LacI"/>
    <property type="match status" value="1"/>
</dbReference>
<dbReference type="Proteomes" id="UP000032740">
    <property type="component" value="Chromosome"/>
</dbReference>
<dbReference type="RefSeq" id="WP_026658241.1">
    <property type="nucleotide sequence ID" value="NC_022538.1"/>
</dbReference>
<evidence type="ECO:0000313" key="6">
    <source>
        <dbReference type="EMBL" id="CCV64220.1"/>
    </source>
</evidence>
<dbReference type="OrthoDB" id="9775433at2"/>
<keyword evidence="4" id="KW-0175">Coiled coil</keyword>
<dbReference type="CDD" id="cd01392">
    <property type="entry name" value="HTH_LacI"/>
    <property type="match status" value="1"/>
</dbReference>
<reference evidence="6 7" key="1">
    <citation type="journal article" date="2013" name="J. Mol. Microbiol. Biotechnol.">
        <title>Analysis of the Complete Genomes of Acholeplasma brassicae , A. palmae and A. laidlawii and Their Comparison to the Obligate Parasites from ' Candidatus Phytoplasma'.</title>
        <authorList>
            <person name="Kube M."/>
            <person name="Siewert C."/>
            <person name="Migdoll A.M."/>
            <person name="Duduk B."/>
            <person name="Holz S."/>
            <person name="Rabus R."/>
            <person name="Seemuller E."/>
            <person name="Mitrovic J."/>
            <person name="Muller I."/>
            <person name="Buttner C."/>
            <person name="Reinhardt R."/>
        </authorList>
    </citation>
    <scope>NUCLEOTIDE SEQUENCE [LARGE SCALE GENOMIC DNA]</scope>
    <source>
        <strain evidence="6 7">J233</strain>
    </source>
</reference>
<keyword evidence="2" id="KW-0238">DNA-binding</keyword>
<gene>
    <name evidence="6" type="ORF">BN85406430</name>
</gene>
<dbReference type="EMBL" id="FO681347">
    <property type="protein sequence ID" value="CCV64220.1"/>
    <property type="molecule type" value="Genomic_DNA"/>
</dbReference>
<dbReference type="PROSITE" id="PS50932">
    <property type="entry name" value="HTH_LACI_2"/>
    <property type="match status" value="1"/>
</dbReference>
<dbReference type="Gene3D" id="1.10.260.40">
    <property type="entry name" value="lambda repressor-like DNA-binding domains"/>
    <property type="match status" value="1"/>
</dbReference>
<evidence type="ECO:0000256" key="4">
    <source>
        <dbReference type="SAM" id="Coils"/>
    </source>
</evidence>
<evidence type="ECO:0000256" key="2">
    <source>
        <dbReference type="ARBA" id="ARBA00023125"/>
    </source>
</evidence>
<dbReference type="SMART" id="SM00354">
    <property type="entry name" value="HTH_LACI"/>
    <property type="match status" value="1"/>
</dbReference>
<protein>
    <submittedName>
        <fullName evidence="6">Transcriptional regulator, LacI family</fullName>
    </submittedName>
</protein>
<feature type="coiled-coil region" evidence="4">
    <location>
        <begin position="201"/>
        <end position="238"/>
    </location>
</feature>
<evidence type="ECO:0000256" key="3">
    <source>
        <dbReference type="ARBA" id="ARBA00023163"/>
    </source>
</evidence>
<dbReference type="GO" id="GO:0003700">
    <property type="term" value="F:DNA-binding transcription factor activity"/>
    <property type="evidence" value="ECO:0007669"/>
    <property type="project" value="TreeGrafter"/>
</dbReference>
<accession>U4KPM7</accession>
<dbReference type="KEGG" id="apal:BN85406430"/>
<dbReference type="Pfam" id="PF13407">
    <property type="entry name" value="Peripla_BP_4"/>
    <property type="match status" value="1"/>
</dbReference>
<name>U4KPM7_ALTPJ</name>
<sequence length="336" mass="37923">MSITMKEIAVLAGVSQGTVDRVFHDRGGVSKKTKEKILRIAKENNYQHNIYARALVNSNKKYKIGIVLNSIGNDFFINVIKGIKEAALKHQNDGIEIIIEEMKGYNPLSQIKLIDKLLDKTIDSLILTPINDPLIIDYLDKLEVPLITLNSDIDVRKIAFIGCDYYQNGQMAGDLALLLKDAKNILIVTGNVKQDGHKSRIEGFKERLEGKDIEIDILENQDDNLESYKIVKNHLEKNKVDLVYFNAGGIKGGIKAIKESNQNPEIITVDETVEVINAVKDKTVLATISQQPFKQGFKSVDTMVKYLLFHIKPNNRELYIENSIKSYSSKFEEEAE</sequence>
<dbReference type="InterPro" id="IPR025997">
    <property type="entry name" value="SBP_2_dom"/>
</dbReference>
<dbReference type="STRING" id="1318466.BN85406430"/>
<dbReference type="AlphaFoldDB" id="U4KPM7"/>
<dbReference type="SUPFAM" id="SSF53822">
    <property type="entry name" value="Periplasmic binding protein-like I"/>
    <property type="match status" value="1"/>
</dbReference>
<keyword evidence="3" id="KW-0804">Transcription</keyword>
<dbReference type="InterPro" id="IPR000843">
    <property type="entry name" value="HTH_LacI"/>
</dbReference>
<dbReference type="HOGENOM" id="CLU_037628_0_1_14"/>
<keyword evidence="1" id="KW-0805">Transcription regulation</keyword>
<evidence type="ECO:0000256" key="1">
    <source>
        <dbReference type="ARBA" id="ARBA00023015"/>
    </source>
</evidence>
<dbReference type="GO" id="GO:0000976">
    <property type="term" value="F:transcription cis-regulatory region binding"/>
    <property type="evidence" value="ECO:0007669"/>
    <property type="project" value="TreeGrafter"/>
</dbReference>